<reference evidence="1" key="1">
    <citation type="submission" date="2023-04" db="EMBL/GenBank/DDBJ databases">
        <title>Genomic characterization of faba bean (Vicia faba) microsymbionts in Mexican soils.</title>
        <authorList>
            <person name="Rivera Orduna F.N."/>
            <person name="Guevara-Luna J."/>
            <person name="Yan J."/>
            <person name="Arroyo-Herrera I."/>
            <person name="Li Y."/>
            <person name="Vasquez-Murrieta M.S."/>
            <person name="Wang E.T."/>
        </authorList>
    </citation>
    <scope>NUCLEOTIDE SEQUENCE</scope>
    <source>
        <strain evidence="1">CH26</strain>
    </source>
</reference>
<dbReference type="RefSeq" id="WP_310866070.1">
    <property type="nucleotide sequence ID" value="NZ_JAVLSF010000291.1"/>
</dbReference>
<evidence type="ECO:0000313" key="1">
    <source>
        <dbReference type="EMBL" id="MDR9777910.1"/>
    </source>
</evidence>
<feature type="non-terminal residue" evidence="1">
    <location>
        <position position="67"/>
    </location>
</feature>
<gene>
    <name evidence="1" type="ORF">RJJ65_35850</name>
</gene>
<sequence length="67" mass="7726">MPYSTTPVSLDIPSTLRHQCSLHTSRDGHLVGIIAFEGQSPNLTWQDLEYMRRRCEELSLMAFPDYI</sequence>
<accession>A0AAJ2H1V7</accession>
<dbReference type="AlphaFoldDB" id="A0AAJ2H1V7"/>
<organism evidence="1 2">
    <name type="scientific">Rhizobium hidalgonense</name>
    <dbReference type="NCBI Taxonomy" id="1538159"/>
    <lineage>
        <taxon>Bacteria</taxon>
        <taxon>Pseudomonadati</taxon>
        <taxon>Pseudomonadota</taxon>
        <taxon>Alphaproteobacteria</taxon>
        <taxon>Hyphomicrobiales</taxon>
        <taxon>Rhizobiaceae</taxon>
        <taxon>Rhizobium/Agrobacterium group</taxon>
        <taxon>Rhizobium</taxon>
    </lineage>
</organism>
<proteinExistence type="predicted"/>
<comment type="caution">
    <text evidence="1">The sequence shown here is derived from an EMBL/GenBank/DDBJ whole genome shotgun (WGS) entry which is preliminary data.</text>
</comment>
<name>A0AAJ2H1V7_9HYPH</name>
<dbReference type="Proteomes" id="UP001268610">
    <property type="component" value="Unassembled WGS sequence"/>
</dbReference>
<dbReference type="EMBL" id="JAVLSF010000291">
    <property type="protein sequence ID" value="MDR9777910.1"/>
    <property type="molecule type" value="Genomic_DNA"/>
</dbReference>
<evidence type="ECO:0000313" key="2">
    <source>
        <dbReference type="Proteomes" id="UP001268610"/>
    </source>
</evidence>
<protein>
    <submittedName>
        <fullName evidence="1">Uncharacterized protein</fullName>
    </submittedName>
</protein>